<organism evidence="3 4">
    <name type="scientific">Streptomyces gardneri</name>
    <dbReference type="NCBI Taxonomy" id="66892"/>
    <lineage>
        <taxon>Bacteria</taxon>
        <taxon>Bacillati</taxon>
        <taxon>Actinomycetota</taxon>
        <taxon>Actinomycetes</taxon>
        <taxon>Kitasatosporales</taxon>
        <taxon>Streptomycetaceae</taxon>
        <taxon>Streptomyces</taxon>
    </lineage>
</organism>
<feature type="domain" description="DUF6434" evidence="2">
    <location>
        <begin position="142"/>
        <end position="199"/>
    </location>
</feature>
<keyword evidence="4" id="KW-1185">Reference proteome</keyword>
<dbReference type="Gene3D" id="2.130.10.30">
    <property type="entry name" value="Regulator of chromosome condensation 1/beta-lactamase-inhibitor protein II"/>
    <property type="match status" value="1"/>
</dbReference>
<dbReference type="InterPro" id="IPR009091">
    <property type="entry name" value="RCC1/BLIP-II"/>
</dbReference>
<proteinExistence type="predicted"/>
<dbReference type="Pfam" id="PF20026">
    <property type="entry name" value="DUF6434"/>
    <property type="match status" value="1"/>
</dbReference>
<dbReference type="Pfam" id="PF18953">
    <property type="entry name" value="SAP_new25"/>
    <property type="match status" value="1"/>
</dbReference>
<evidence type="ECO:0000313" key="4">
    <source>
        <dbReference type="Proteomes" id="UP000315226"/>
    </source>
</evidence>
<dbReference type="InterPro" id="IPR045492">
    <property type="entry name" value="DUF6434"/>
</dbReference>
<dbReference type="AlphaFoldDB" id="A0A4Y3RKV2"/>
<reference evidence="3 4" key="1">
    <citation type="submission" date="2019-06" db="EMBL/GenBank/DDBJ databases">
        <title>Whole genome shotgun sequence of Streptomyces gardneri NBRC 12865.</title>
        <authorList>
            <person name="Hosoyama A."/>
            <person name="Uohara A."/>
            <person name="Ohji S."/>
            <person name="Ichikawa N."/>
        </authorList>
    </citation>
    <scope>NUCLEOTIDE SEQUENCE [LARGE SCALE GENOMIC DNA]</scope>
    <source>
        <strain evidence="3 4">NBRC 12865</strain>
    </source>
</reference>
<accession>A0A4Y3RKV2</accession>
<evidence type="ECO:0000259" key="2">
    <source>
        <dbReference type="Pfam" id="PF20026"/>
    </source>
</evidence>
<gene>
    <name evidence="3" type="ORF">SGA01_29480</name>
</gene>
<comment type="caution">
    <text evidence="3">The sequence shown here is derived from an EMBL/GenBank/DDBJ whole genome shotgun (WGS) entry which is preliminary data.</text>
</comment>
<protein>
    <recommendedName>
        <fullName evidence="2">DUF6434 domain-containing protein</fullName>
    </recommendedName>
</protein>
<dbReference type="SUPFAM" id="SSF50985">
    <property type="entry name" value="RCC1/BLIP-II"/>
    <property type="match status" value="1"/>
</dbReference>
<dbReference type="EMBL" id="BJMN01000017">
    <property type="protein sequence ID" value="GEB57343.1"/>
    <property type="molecule type" value="Genomic_DNA"/>
</dbReference>
<name>A0A4Y3RKV2_9ACTN</name>
<sequence length="252" mass="27369">MKPVPCAHVLALTAAGTVKSWGANAGGQLGVDTPAAHRSHDSPDRSTRRCGTELPRRDTYHGDMSSNAGAEARPELSATLSGNELARWYWTLAELTVLAREIGVSRSGGKVALTQRLRAALDGVAPAAAPPRTRSTGHQLAAPVNGSTVIPEGQRCSQVLREYFRREIGPSFHFDAYMRAFVTESAGRTLADAIAHWHATRQTAAQLQEIGAQFELNRFLRDWHAEHPAGSRTEALAAWRAHRGRPRSPSAW</sequence>
<feature type="region of interest" description="Disordered" evidence="1">
    <location>
        <begin position="30"/>
        <end position="74"/>
    </location>
</feature>
<evidence type="ECO:0000313" key="3">
    <source>
        <dbReference type="EMBL" id="GEB57343.1"/>
    </source>
</evidence>
<evidence type="ECO:0000256" key="1">
    <source>
        <dbReference type="SAM" id="MobiDB-lite"/>
    </source>
</evidence>
<feature type="compositionally biased region" description="Basic and acidic residues" evidence="1">
    <location>
        <begin position="38"/>
        <end position="61"/>
    </location>
</feature>
<dbReference type="Proteomes" id="UP000315226">
    <property type="component" value="Unassembled WGS sequence"/>
</dbReference>